<accession>A0A3L7A3F8</accession>
<evidence type="ECO:0000313" key="1">
    <source>
        <dbReference type="EMBL" id="RLP74595.1"/>
    </source>
</evidence>
<name>A0A3L7A3F8_9HYPH</name>
<proteinExistence type="predicted"/>
<dbReference type="Proteomes" id="UP000269692">
    <property type="component" value="Unassembled WGS sequence"/>
</dbReference>
<dbReference type="RefSeq" id="WP_147453061.1">
    <property type="nucleotide sequence ID" value="NZ_RCTF01000018.1"/>
</dbReference>
<keyword evidence="2" id="KW-1185">Reference proteome</keyword>
<gene>
    <name evidence="1" type="ORF">D9R14_18100</name>
</gene>
<evidence type="ECO:0000313" key="2">
    <source>
        <dbReference type="Proteomes" id="UP000269692"/>
    </source>
</evidence>
<dbReference type="EMBL" id="RCTF01000018">
    <property type="protein sequence ID" value="RLP74595.1"/>
    <property type="molecule type" value="Genomic_DNA"/>
</dbReference>
<reference evidence="1 2" key="1">
    <citation type="submission" date="2018-10" db="EMBL/GenBank/DDBJ databases">
        <title>Xanthobacter tagetidis genome sequencing and assembly.</title>
        <authorList>
            <person name="Maclea K.S."/>
            <person name="Goen A.E."/>
            <person name="Fatima S.A."/>
        </authorList>
    </citation>
    <scope>NUCLEOTIDE SEQUENCE [LARGE SCALE GENOMIC DNA]</scope>
    <source>
        <strain evidence="1 2">ATCC 700314</strain>
    </source>
</reference>
<dbReference type="AlphaFoldDB" id="A0A3L7A3F8"/>
<protein>
    <submittedName>
        <fullName evidence="1">Uncharacterized protein</fullName>
    </submittedName>
</protein>
<feature type="non-terminal residue" evidence="1">
    <location>
        <position position="71"/>
    </location>
</feature>
<organism evidence="1 2">
    <name type="scientific">Xanthobacter tagetidis</name>
    <dbReference type="NCBI Taxonomy" id="60216"/>
    <lineage>
        <taxon>Bacteria</taxon>
        <taxon>Pseudomonadati</taxon>
        <taxon>Pseudomonadota</taxon>
        <taxon>Alphaproteobacteria</taxon>
        <taxon>Hyphomicrobiales</taxon>
        <taxon>Xanthobacteraceae</taxon>
        <taxon>Xanthobacter</taxon>
    </lineage>
</organism>
<comment type="caution">
    <text evidence="1">The sequence shown here is derived from an EMBL/GenBank/DDBJ whole genome shotgun (WGS) entry which is preliminary data.</text>
</comment>
<sequence length="71" mass="7232">MAAWTLEFVMALFPFRFGGLGGFGARAKTPAFGGLDAAKTVREAAVNSGPVQLDPNVTLTNADGTGFGGGR</sequence>